<dbReference type="eggNOG" id="COG0398">
    <property type="taxonomic scope" value="Bacteria"/>
</dbReference>
<dbReference type="HOGENOM" id="CLU_038944_7_0_5"/>
<comment type="caution">
    <text evidence="8">The sequence shown here is derived from an EMBL/GenBank/DDBJ whole genome shotgun (WGS) entry which is preliminary data.</text>
</comment>
<sequence length="263" mass="27360">MTVHSPSSQLESAMANKEDVAQATGKPVWRKFLPLGVVAAGLAAGYAAGLQDYLSLQALAEQRETLKAYVAENQVGSAIGFVVAYALAVAFSFPAASILTIFAGFLFGWLLGGALTAIAATIGAAAIFLAAKSAFGDVLRKRAGPFAAKLAEGFAKDAFGYLFVLRLAPVFPFFIMNIAPAFFDIKLRTYVAATFLGILPGTFAYAWLGQGLDSVIVSAAAAGREVSISDLVTPEITFAFAGLAIVAAIPTIVRKVRGRSPAA</sequence>
<comment type="subcellular location">
    <subcellularLocation>
        <location evidence="1 6">Cell membrane</location>
        <topology evidence="1 6">Multi-pass membrane protein</topology>
    </subcellularLocation>
</comment>
<dbReference type="PANTHER" id="PTHR12677">
    <property type="entry name" value="GOLGI APPARATUS MEMBRANE PROTEIN TVP38-RELATED"/>
    <property type="match status" value="1"/>
</dbReference>
<evidence type="ECO:0000256" key="2">
    <source>
        <dbReference type="ARBA" id="ARBA00022475"/>
    </source>
</evidence>
<name>A9CXF4_HOEPD</name>
<feature type="domain" description="VTT" evidence="7">
    <location>
        <begin position="96"/>
        <end position="210"/>
    </location>
</feature>
<feature type="transmembrane region" description="Helical" evidence="6">
    <location>
        <begin position="190"/>
        <end position="208"/>
    </location>
</feature>
<evidence type="ECO:0000259" key="7">
    <source>
        <dbReference type="Pfam" id="PF09335"/>
    </source>
</evidence>
<feature type="transmembrane region" description="Helical" evidence="6">
    <location>
        <begin position="236"/>
        <end position="253"/>
    </location>
</feature>
<gene>
    <name evidence="8" type="ORF">HPDFL43_20697</name>
</gene>
<evidence type="ECO:0000313" key="8">
    <source>
        <dbReference type="EMBL" id="EDQ35652.2"/>
    </source>
</evidence>
<keyword evidence="5 6" id="KW-0472">Membrane</keyword>
<dbReference type="AlphaFoldDB" id="A9CXF4"/>
<reference evidence="8 9" key="2">
    <citation type="submission" date="2012-06" db="EMBL/GenBank/DDBJ databases">
        <authorList>
            <person name="Fiebig A."/>
        </authorList>
    </citation>
    <scope>NUCLEOTIDE SEQUENCE [LARGE SCALE GENOMIC DNA]</scope>
    <source>
        <strain evidence="8 9">DFL-43</strain>
    </source>
</reference>
<comment type="similarity">
    <text evidence="6">Belongs to the TVP38/TMEM64 family.</text>
</comment>
<keyword evidence="3 6" id="KW-0812">Transmembrane</keyword>
<evidence type="ECO:0000256" key="6">
    <source>
        <dbReference type="RuleBase" id="RU366058"/>
    </source>
</evidence>
<keyword evidence="9" id="KW-1185">Reference proteome</keyword>
<keyword evidence="2 6" id="KW-1003">Cell membrane</keyword>
<feature type="transmembrane region" description="Helical" evidence="6">
    <location>
        <begin position="32"/>
        <end position="54"/>
    </location>
</feature>
<dbReference type="PANTHER" id="PTHR12677:SF59">
    <property type="entry name" value="GOLGI APPARATUS MEMBRANE PROTEIN TVP38-RELATED"/>
    <property type="match status" value="1"/>
</dbReference>
<feature type="transmembrane region" description="Helical" evidence="6">
    <location>
        <begin position="105"/>
        <end position="131"/>
    </location>
</feature>
<dbReference type="InterPro" id="IPR032816">
    <property type="entry name" value="VTT_dom"/>
</dbReference>
<evidence type="ECO:0000256" key="3">
    <source>
        <dbReference type="ARBA" id="ARBA00022692"/>
    </source>
</evidence>
<feature type="transmembrane region" description="Helical" evidence="6">
    <location>
        <begin position="74"/>
        <end position="93"/>
    </location>
</feature>
<dbReference type="Proteomes" id="UP000004291">
    <property type="component" value="Chromosome"/>
</dbReference>
<reference evidence="8 9" key="1">
    <citation type="submission" date="2007-10" db="EMBL/GenBank/DDBJ databases">
        <authorList>
            <person name="Wagner-Dobler I."/>
            <person name="Ferriera S."/>
            <person name="Johnson J."/>
            <person name="Kravitz S."/>
            <person name="Beeson K."/>
            <person name="Sutton G."/>
            <person name="Rogers Y.-H."/>
            <person name="Friedman R."/>
            <person name="Frazier M."/>
            <person name="Venter J.C."/>
        </authorList>
    </citation>
    <scope>NUCLEOTIDE SEQUENCE [LARGE SCALE GENOMIC DNA]</scope>
    <source>
        <strain evidence="8 9">DFL-43</strain>
    </source>
</reference>
<feature type="transmembrane region" description="Helical" evidence="6">
    <location>
        <begin position="158"/>
        <end position="183"/>
    </location>
</feature>
<protein>
    <recommendedName>
        <fullName evidence="6">TVP38/TMEM64 family membrane protein</fullName>
    </recommendedName>
</protein>
<evidence type="ECO:0000256" key="5">
    <source>
        <dbReference type="ARBA" id="ARBA00023136"/>
    </source>
</evidence>
<dbReference type="EMBL" id="ABIA03000001">
    <property type="protein sequence ID" value="EDQ35652.2"/>
    <property type="molecule type" value="Genomic_DNA"/>
</dbReference>
<keyword evidence="4 6" id="KW-1133">Transmembrane helix</keyword>
<dbReference type="Pfam" id="PF09335">
    <property type="entry name" value="VTT_dom"/>
    <property type="match status" value="1"/>
</dbReference>
<proteinExistence type="inferred from homology"/>
<evidence type="ECO:0000256" key="4">
    <source>
        <dbReference type="ARBA" id="ARBA00022989"/>
    </source>
</evidence>
<dbReference type="GO" id="GO:0005886">
    <property type="term" value="C:plasma membrane"/>
    <property type="evidence" value="ECO:0007669"/>
    <property type="project" value="UniProtKB-SubCell"/>
</dbReference>
<dbReference type="InterPro" id="IPR015414">
    <property type="entry name" value="TMEM64"/>
</dbReference>
<evidence type="ECO:0000313" key="9">
    <source>
        <dbReference type="Proteomes" id="UP000004291"/>
    </source>
</evidence>
<dbReference type="STRING" id="411684.HPDFL43_20697"/>
<evidence type="ECO:0000256" key="1">
    <source>
        <dbReference type="ARBA" id="ARBA00004651"/>
    </source>
</evidence>
<accession>A9CXF4</accession>
<organism evidence="8 9">
    <name type="scientific">Hoeflea phototrophica (strain DSM 17068 / NCIMB 14078 / DFL-43)</name>
    <dbReference type="NCBI Taxonomy" id="411684"/>
    <lineage>
        <taxon>Bacteria</taxon>
        <taxon>Pseudomonadati</taxon>
        <taxon>Pseudomonadota</taxon>
        <taxon>Alphaproteobacteria</taxon>
        <taxon>Hyphomicrobiales</taxon>
        <taxon>Rhizobiaceae</taxon>
        <taxon>Hoeflea</taxon>
    </lineage>
</organism>